<protein>
    <submittedName>
        <fullName evidence="2">Uncharacterized protein</fullName>
    </submittedName>
</protein>
<keyword evidence="3" id="KW-1185">Reference proteome</keyword>
<proteinExistence type="predicted"/>
<evidence type="ECO:0000313" key="2">
    <source>
        <dbReference type="EMBL" id="KAK2766393.1"/>
    </source>
</evidence>
<organism evidence="2 3">
    <name type="scientific">Colletotrichum kahawae</name>
    <name type="common">Coffee berry disease fungus</name>
    <dbReference type="NCBI Taxonomy" id="34407"/>
    <lineage>
        <taxon>Eukaryota</taxon>
        <taxon>Fungi</taxon>
        <taxon>Dikarya</taxon>
        <taxon>Ascomycota</taxon>
        <taxon>Pezizomycotina</taxon>
        <taxon>Sordariomycetes</taxon>
        <taxon>Hypocreomycetidae</taxon>
        <taxon>Glomerellales</taxon>
        <taxon>Glomerellaceae</taxon>
        <taxon>Colletotrichum</taxon>
        <taxon>Colletotrichum gloeosporioides species complex</taxon>
    </lineage>
</organism>
<evidence type="ECO:0000313" key="3">
    <source>
        <dbReference type="Proteomes" id="UP001281614"/>
    </source>
</evidence>
<dbReference type="AlphaFoldDB" id="A0AAE0D8F8"/>
<comment type="caution">
    <text evidence="2">The sequence shown here is derived from an EMBL/GenBank/DDBJ whole genome shotgun (WGS) entry which is preliminary data.</text>
</comment>
<feature type="signal peptide" evidence="1">
    <location>
        <begin position="1"/>
        <end position="24"/>
    </location>
</feature>
<dbReference type="PROSITE" id="PS51257">
    <property type="entry name" value="PROKAR_LIPOPROTEIN"/>
    <property type="match status" value="1"/>
</dbReference>
<feature type="chain" id="PRO_5042227982" evidence="1">
    <location>
        <begin position="25"/>
        <end position="53"/>
    </location>
</feature>
<name>A0AAE0D8F8_COLKA</name>
<evidence type="ECO:0000256" key="1">
    <source>
        <dbReference type="SAM" id="SignalP"/>
    </source>
</evidence>
<keyword evidence="1" id="KW-0732">Signal</keyword>
<gene>
    <name evidence="2" type="ORF">CKAH01_04676</name>
</gene>
<dbReference type="EMBL" id="VYYT01000124">
    <property type="protein sequence ID" value="KAK2766393.1"/>
    <property type="molecule type" value="Genomic_DNA"/>
</dbReference>
<reference evidence="2" key="1">
    <citation type="submission" date="2023-02" db="EMBL/GenBank/DDBJ databases">
        <title>Colletotrichum kahawae CIFC_Que2 genome sequencing and assembly.</title>
        <authorList>
            <person name="Baroncelli R."/>
        </authorList>
    </citation>
    <scope>NUCLEOTIDE SEQUENCE</scope>
    <source>
        <strain evidence="2">CIFC_Que2</strain>
    </source>
</reference>
<dbReference type="Proteomes" id="UP001281614">
    <property type="component" value="Unassembled WGS sequence"/>
</dbReference>
<accession>A0AAE0D8F8</accession>
<sequence>MRLEELLPLSLIGVSCLLLPHPDAGPCGYVSARPRSLAQKTETGQRNAQKLGQ</sequence>